<keyword evidence="5 12" id="KW-0732">Signal</keyword>
<reference evidence="15" key="1">
    <citation type="submission" date="2022-06" db="EMBL/GenBank/DDBJ databases">
        <title>Solitalea sp. MAHUQ-68 isolated from rhizospheric soil.</title>
        <authorList>
            <person name="Huq M.A."/>
        </authorList>
    </citation>
    <scope>NUCLEOTIDE SEQUENCE</scope>
    <source>
        <strain evidence="15">MAHUQ-68</strain>
    </source>
</reference>
<evidence type="ECO:0000256" key="11">
    <source>
        <dbReference type="RuleBase" id="RU003357"/>
    </source>
</evidence>
<dbReference type="RefSeq" id="WP_252588929.1">
    <property type="nucleotide sequence ID" value="NZ_JAMWYS010000052.1"/>
</dbReference>
<keyword evidence="8 15" id="KW-0675">Receptor</keyword>
<evidence type="ECO:0000256" key="10">
    <source>
        <dbReference type="PROSITE-ProRule" id="PRU01360"/>
    </source>
</evidence>
<dbReference type="PROSITE" id="PS52016">
    <property type="entry name" value="TONB_DEPENDENT_REC_3"/>
    <property type="match status" value="1"/>
</dbReference>
<evidence type="ECO:0000259" key="14">
    <source>
        <dbReference type="Pfam" id="PF07715"/>
    </source>
</evidence>
<evidence type="ECO:0000313" key="16">
    <source>
        <dbReference type="Proteomes" id="UP001155182"/>
    </source>
</evidence>
<evidence type="ECO:0000256" key="6">
    <source>
        <dbReference type="ARBA" id="ARBA00023077"/>
    </source>
</evidence>
<evidence type="ECO:0000256" key="4">
    <source>
        <dbReference type="ARBA" id="ARBA00022692"/>
    </source>
</evidence>
<sequence length="727" mass="79394">MNKFLLASLALFGTVGVQAQNSTNTKTTDSLKIKETSRLLNEVTVTEMSNKNKSAAKLGMADIKRGQGVFMDDAINTSMPGVLMMRRSVSGGQQFNIRGYGNGLGPRGANNNFDSQGLKMYLNGIPVTDAEGITIMDDIDFGSISNVEVLKGPAGSAYGFAIAGVVNMQTQKAELNKVSIGQNVMVGDFGLRRYTTSLQVGGNHSSILVNYGKQLSDGFMPHNESTKDFVNIVGDFQLSEKQKISSYLGYANSYDQRAGELTVDQYNKKDYSGNPAYIKNNAHSEIIGYRFGLGHSYAFNKYLANTTSVFGSSNKNTASSAGGWTDKSPVNVGIRSAFDLRFNVFGRELSGTAGIEAQQQTYESIGYNMVANNLDPNGYNLIGSMKSNMTVTSKTYNAFTEWNLKLPFMFDFSAGLSLSTMDNHLEDRFYNAANNTASPETNKPSAYGAKYSNLVSPRIALNRSFGQNFSAYASYSVGYRAPVSGNLFIPYTGKINTDLKPEKGSQYEIGAKGSLLNSRLAFQVALFNAVFSDKMSSVSVANAGNTATLYSYLVNSGSQDNKGAEVMVKYLAYQSSNGFFKTVQPFANLTYNDFKYDNYQYQSSSTRVVADYSGLAVAGVAPLTYNLGVDAATKYGVYANVNYNYRDAMPITSDGVNKTKSFDLLNAKLGYQRSFLKNLMADMYLGANNIMGTQYYNMVFINQMPDAYIPGPDKINYYGGVNLKYTF</sequence>
<gene>
    <name evidence="15" type="ORF">NF867_14450</name>
</gene>
<dbReference type="Pfam" id="PF07715">
    <property type="entry name" value="Plug"/>
    <property type="match status" value="1"/>
</dbReference>
<evidence type="ECO:0000256" key="3">
    <source>
        <dbReference type="ARBA" id="ARBA00022452"/>
    </source>
</evidence>
<keyword evidence="2 10" id="KW-0813">Transport</keyword>
<evidence type="ECO:0000313" key="15">
    <source>
        <dbReference type="EMBL" id="MCO4294064.1"/>
    </source>
</evidence>
<keyword evidence="6 11" id="KW-0798">TonB box</keyword>
<dbReference type="PANTHER" id="PTHR30069">
    <property type="entry name" value="TONB-DEPENDENT OUTER MEMBRANE RECEPTOR"/>
    <property type="match status" value="1"/>
</dbReference>
<feature type="chain" id="PRO_5040744588" evidence="12">
    <location>
        <begin position="20"/>
        <end position="727"/>
    </location>
</feature>
<comment type="subcellular location">
    <subcellularLocation>
        <location evidence="1 10">Cell outer membrane</location>
        <topology evidence="1 10">Multi-pass membrane protein</topology>
    </subcellularLocation>
</comment>
<dbReference type="InterPro" id="IPR000531">
    <property type="entry name" value="Beta-barrel_TonB"/>
</dbReference>
<dbReference type="InterPro" id="IPR039426">
    <property type="entry name" value="TonB-dep_rcpt-like"/>
</dbReference>
<keyword evidence="3 10" id="KW-1134">Transmembrane beta strand</keyword>
<dbReference type="InterPro" id="IPR012910">
    <property type="entry name" value="Plug_dom"/>
</dbReference>
<feature type="domain" description="TonB-dependent receptor plug" evidence="14">
    <location>
        <begin position="54"/>
        <end position="165"/>
    </location>
</feature>
<dbReference type="SUPFAM" id="SSF56935">
    <property type="entry name" value="Porins"/>
    <property type="match status" value="1"/>
</dbReference>
<keyword evidence="7 10" id="KW-0472">Membrane</keyword>
<evidence type="ECO:0000256" key="2">
    <source>
        <dbReference type="ARBA" id="ARBA00022448"/>
    </source>
</evidence>
<evidence type="ECO:0000256" key="8">
    <source>
        <dbReference type="ARBA" id="ARBA00023170"/>
    </source>
</evidence>
<organism evidence="15 16">
    <name type="scientific">Solitalea agri</name>
    <dbReference type="NCBI Taxonomy" id="2953739"/>
    <lineage>
        <taxon>Bacteria</taxon>
        <taxon>Pseudomonadati</taxon>
        <taxon>Bacteroidota</taxon>
        <taxon>Sphingobacteriia</taxon>
        <taxon>Sphingobacteriales</taxon>
        <taxon>Sphingobacteriaceae</taxon>
        <taxon>Solitalea</taxon>
    </lineage>
</organism>
<dbReference type="Pfam" id="PF00593">
    <property type="entry name" value="TonB_dep_Rec_b-barrel"/>
    <property type="match status" value="1"/>
</dbReference>
<evidence type="ECO:0000256" key="1">
    <source>
        <dbReference type="ARBA" id="ARBA00004571"/>
    </source>
</evidence>
<feature type="domain" description="TonB-dependent receptor-like beta-barrel" evidence="13">
    <location>
        <begin position="247"/>
        <end position="690"/>
    </location>
</feature>
<dbReference type="InterPro" id="IPR036942">
    <property type="entry name" value="Beta-barrel_TonB_sf"/>
</dbReference>
<evidence type="ECO:0000256" key="5">
    <source>
        <dbReference type="ARBA" id="ARBA00022729"/>
    </source>
</evidence>
<dbReference type="AlphaFoldDB" id="A0A9X2F4I2"/>
<feature type="signal peptide" evidence="12">
    <location>
        <begin position="1"/>
        <end position="19"/>
    </location>
</feature>
<dbReference type="GO" id="GO:0044718">
    <property type="term" value="P:siderophore transmembrane transport"/>
    <property type="evidence" value="ECO:0007669"/>
    <property type="project" value="TreeGrafter"/>
</dbReference>
<comment type="caution">
    <text evidence="15">The sequence shown here is derived from an EMBL/GenBank/DDBJ whole genome shotgun (WGS) entry which is preliminary data.</text>
</comment>
<keyword evidence="4 10" id="KW-0812">Transmembrane</keyword>
<dbReference type="PANTHER" id="PTHR30069:SF29">
    <property type="entry name" value="HEMOGLOBIN AND HEMOGLOBIN-HAPTOGLOBIN-BINDING PROTEIN 1-RELATED"/>
    <property type="match status" value="1"/>
</dbReference>
<dbReference type="Proteomes" id="UP001155182">
    <property type="component" value="Unassembled WGS sequence"/>
</dbReference>
<evidence type="ECO:0000259" key="13">
    <source>
        <dbReference type="Pfam" id="PF00593"/>
    </source>
</evidence>
<keyword evidence="16" id="KW-1185">Reference proteome</keyword>
<accession>A0A9X2F4I2</accession>
<keyword evidence="9 10" id="KW-0998">Cell outer membrane</keyword>
<dbReference type="EMBL" id="JAMWYS010000052">
    <property type="protein sequence ID" value="MCO4294064.1"/>
    <property type="molecule type" value="Genomic_DNA"/>
</dbReference>
<name>A0A9X2F4I2_9SPHI</name>
<dbReference type="InterPro" id="IPR037066">
    <property type="entry name" value="Plug_dom_sf"/>
</dbReference>
<protein>
    <submittedName>
        <fullName evidence="15">TonB-dependent receptor</fullName>
    </submittedName>
</protein>
<dbReference type="GO" id="GO:0015344">
    <property type="term" value="F:siderophore uptake transmembrane transporter activity"/>
    <property type="evidence" value="ECO:0007669"/>
    <property type="project" value="TreeGrafter"/>
</dbReference>
<proteinExistence type="inferred from homology"/>
<dbReference type="Gene3D" id="2.40.170.20">
    <property type="entry name" value="TonB-dependent receptor, beta-barrel domain"/>
    <property type="match status" value="1"/>
</dbReference>
<comment type="similarity">
    <text evidence="10 11">Belongs to the TonB-dependent receptor family.</text>
</comment>
<dbReference type="Gene3D" id="2.170.130.10">
    <property type="entry name" value="TonB-dependent receptor, plug domain"/>
    <property type="match status" value="1"/>
</dbReference>
<dbReference type="GO" id="GO:0009279">
    <property type="term" value="C:cell outer membrane"/>
    <property type="evidence" value="ECO:0007669"/>
    <property type="project" value="UniProtKB-SubCell"/>
</dbReference>
<evidence type="ECO:0000256" key="9">
    <source>
        <dbReference type="ARBA" id="ARBA00023237"/>
    </source>
</evidence>
<evidence type="ECO:0000256" key="12">
    <source>
        <dbReference type="SAM" id="SignalP"/>
    </source>
</evidence>
<evidence type="ECO:0000256" key="7">
    <source>
        <dbReference type="ARBA" id="ARBA00023136"/>
    </source>
</evidence>